<dbReference type="PANTHER" id="PTHR43394:SF1">
    <property type="entry name" value="ATP-BINDING CASSETTE SUB-FAMILY B MEMBER 10, MITOCHONDRIAL"/>
    <property type="match status" value="1"/>
</dbReference>
<feature type="transmembrane region" description="Helical" evidence="7">
    <location>
        <begin position="141"/>
        <end position="165"/>
    </location>
</feature>
<feature type="transmembrane region" description="Helical" evidence="7">
    <location>
        <begin position="49"/>
        <end position="69"/>
    </location>
</feature>
<comment type="caution">
    <text evidence="10">The sequence shown here is derived from an EMBL/GenBank/DDBJ whole genome shotgun (WGS) entry which is preliminary data.</text>
</comment>
<evidence type="ECO:0000313" key="11">
    <source>
        <dbReference type="Proteomes" id="UP000635565"/>
    </source>
</evidence>
<keyword evidence="5 7" id="KW-1133">Transmembrane helix</keyword>
<dbReference type="SUPFAM" id="SSF90123">
    <property type="entry name" value="ABC transporter transmembrane region"/>
    <property type="match status" value="1"/>
</dbReference>
<dbReference type="GO" id="GO:0005524">
    <property type="term" value="F:ATP binding"/>
    <property type="evidence" value="ECO:0007669"/>
    <property type="project" value="UniProtKB-KW"/>
</dbReference>
<sequence>MRELVPSLKLIRGSLLRTLLLGFFLACVASLAAIGLLGLSGWFISMAALVGLVGTLAGGQAMAGFSYLFPSAGVRAFALLRTLGRYGERTINHQATFLFLSRLRTVCFNGALRLPVRTFSSFRSGDLLNRVMADIDTLDQVLLRVLVPTASTLIVVTGTLVFLAFQSGPVSVLVAIMLGVTGIGLPILMTWLGQQSGASLIEARAGARMHCVEALQGREEIASYHAEERAKQQITRYLAGADRAQRSQRQLSALGAGLTASLASATTLGVLLLGLWFLEQGSMSAPVVVMICLIVLGLFESIEGLPLAYQFLGQTCRAAQRVNALLQARHTEPLETLQAFNRTGQQESTPLSAVPTVPTSPTISLQHVCFHYDRMRGEVLHELTCTIPPGSFVAVTGPSGSGKSTLLRLLVGELAPTQGTISIEWSDAKEITLGHSPMDCEKSIMFVAQESHIFHTTLRENLLMAKPDASEQELRHVLGVVCLTTLVEQLDQGLDTQLGENGDLLSGGERSRLSMARALLTSPHILLLDEPTAGIDSATARQMLANLRSCLPESTIVVATHNSWLVTIAQQQIQLTTNDQLSYSVTAPFRSQHSTPTAPRNRQG</sequence>
<keyword evidence="3" id="KW-0547">Nucleotide-binding</keyword>
<dbReference type="InterPro" id="IPR011527">
    <property type="entry name" value="ABC1_TM_dom"/>
</dbReference>
<comment type="subcellular location">
    <subcellularLocation>
        <location evidence="1">Cell membrane</location>
        <topology evidence="1">Multi-pass membrane protein</topology>
    </subcellularLocation>
</comment>
<dbReference type="RefSeq" id="WP_201360334.1">
    <property type="nucleotide sequence ID" value="NZ_BNJJ01000002.1"/>
</dbReference>
<dbReference type="EMBL" id="BNJJ01000002">
    <property type="protein sequence ID" value="GHO82682.1"/>
    <property type="molecule type" value="Genomic_DNA"/>
</dbReference>
<keyword evidence="6 7" id="KW-0472">Membrane</keyword>
<keyword evidence="4 10" id="KW-0067">ATP-binding</keyword>
<evidence type="ECO:0000259" key="8">
    <source>
        <dbReference type="PROSITE" id="PS50893"/>
    </source>
</evidence>
<dbReference type="SMART" id="SM00382">
    <property type="entry name" value="AAA"/>
    <property type="match status" value="1"/>
</dbReference>
<evidence type="ECO:0000256" key="7">
    <source>
        <dbReference type="SAM" id="Phobius"/>
    </source>
</evidence>
<evidence type="ECO:0000259" key="9">
    <source>
        <dbReference type="PROSITE" id="PS50929"/>
    </source>
</evidence>
<feature type="transmembrane region" description="Helical" evidence="7">
    <location>
        <begin position="20"/>
        <end position="43"/>
    </location>
</feature>
<dbReference type="InterPro" id="IPR003593">
    <property type="entry name" value="AAA+_ATPase"/>
</dbReference>
<dbReference type="InterPro" id="IPR017871">
    <property type="entry name" value="ABC_transporter-like_CS"/>
</dbReference>
<keyword evidence="11" id="KW-1185">Reference proteome</keyword>
<dbReference type="PROSITE" id="PS50929">
    <property type="entry name" value="ABC_TM1F"/>
    <property type="match status" value="1"/>
</dbReference>
<dbReference type="PANTHER" id="PTHR43394">
    <property type="entry name" value="ATP-DEPENDENT PERMEASE MDL1, MITOCHONDRIAL"/>
    <property type="match status" value="1"/>
</dbReference>
<gene>
    <name evidence="10" type="ORF">KSZ_06880</name>
</gene>
<feature type="domain" description="ABC transmembrane type-1" evidence="9">
    <location>
        <begin position="20"/>
        <end position="314"/>
    </location>
</feature>
<proteinExistence type="predicted"/>
<dbReference type="Gene3D" id="1.20.1560.10">
    <property type="entry name" value="ABC transporter type 1, transmembrane domain"/>
    <property type="match status" value="1"/>
</dbReference>
<dbReference type="InterPro" id="IPR036640">
    <property type="entry name" value="ABC1_TM_sf"/>
</dbReference>
<feature type="transmembrane region" description="Helical" evidence="7">
    <location>
        <begin position="283"/>
        <end position="302"/>
    </location>
</feature>
<evidence type="ECO:0000313" key="10">
    <source>
        <dbReference type="EMBL" id="GHO82682.1"/>
    </source>
</evidence>
<evidence type="ECO:0000256" key="4">
    <source>
        <dbReference type="ARBA" id="ARBA00022840"/>
    </source>
</evidence>
<dbReference type="NCBIfam" id="TIGR02868">
    <property type="entry name" value="CydC"/>
    <property type="match status" value="1"/>
</dbReference>
<keyword evidence="2 7" id="KW-0812">Transmembrane</keyword>
<protein>
    <submittedName>
        <fullName evidence="10">Cysteine/glutathione ABC transporter ATP-binding protein/permease CydC</fullName>
    </submittedName>
</protein>
<dbReference type="Proteomes" id="UP000635565">
    <property type="component" value="Unassembled WGS sequence"/>
</dbReference>
<evidence type="ECO:0000256" key="5">
    <source>
        <dbReference type="ARBA" id="ARBA00022989"/>
    </source>
</evidence>
<feature type="domain" description="ABC transporter" evidence="8">
    <location>
        <begin position="363"/>
        <end position="602"/>
    </location>
</feature>
<dbReference type="InterPro" id="IPR003439">
    <property type="entry name" value="ABC_transporter-like_ATP-bd"/>
</dbReference>
<dbReference type="Pfam" id="PF00664">
    <property type="entry name" value="ABC_membrane"/>
    <property type="match status" value="1"/>
</dbReference>
<dbReference type="Gene3D" id="3.40.50.300">
    <property type="entry name" value="P-loop containing nucleotide triphosphate hydrolases"/>
    <property type="match status" value="1"/>
</dbReference>
<evidence type="ECO:0000256" key="1">
    <source>
        <dbReference type="ARBA" id="ARBA00004651"/>
    </source>
</evidence>
<dbReference type="InterPro" id="IPR014223">
    <property type="entry name" value="ABC_CydC/D"/>
</dbReference>
<accession>A0ABQ3V985</accession>
<feature type="transmembrane region" description="Helical" evidence="7">
    <location>
        <begin position="171"/>
        <end position="192"/>
    </location>
</feature>
<dbReference type="Pfam" id="PF00005">
    <property type="entry name" value="ABC_tran"/>
    <property type="match status" value="1"/>
</dbReference>
<dbReference type="PROSITE" id="PS00211">
    <property type="entry name" value="ABC_TRANSPORTER_1"/>
    <property type="match status" value="1"/>
</dbReference>
<evidence type="ECO:0000256" key="6">
    <source>
        <dbReference type="ARBA" id="ARBA00023136"/>
    </source>
</evidence>
<organism evidence="10 11">
    <name type="scientific">Dictyobacter formicarum</name>
    <dbReference type="NCBI Taxonomy" id="2778368"/>
    <lineage>
        <taxon>Bacteria</taxon>
        <taxon>Bacillati</taxon>
        <taxon>Chloroflexota</taxon>
        <taxon>Ktedonobacteria</taxon>
        <taxon>Ktedonobacterales</taxon>
        <taxon>Dictyobacteraceae</taxon>
        <taxon>Dictyobacter</taxon>
    </lineage>
</organism>
<feature type="transmembrane region" description="Helical" evidence="7">
    <location>
        <begin position="253"/>
        <end position="277"/>
    </location>
</feature>
<reference evidence="10 11" key="1">
    <citation type="journal article" date="2021" name="Int. J. Syst. Evol. Microbiol.">
        <title>Reticulibacter mediterranei gen. nov., sp. nov., within the new family Reticulibacteraceae fam. nov., and Ktedonospora formicarum gen. nov., sp. nov., Ktedonobacter robiniae sp. nov., Dictyobacter formicarum sp. nov. and Dictyobacter arantiisoli sp. nov., belonging to the class Ktedonobacteria.</title>
        <authorList>
            <person name="Yabe S."/>
            <person name="Zheng Y."/>
            <person name="Wang C.M."/>
            <person name="Sakai Y."/>
            <person name="Abe K."/>
            <person name="Yokota A."/>
            <person name="Donadio S."/>
            <person name="Cavaletti L."/>
            <person name="Monciardini P."/>
        </authorList>
    </citation>
    <scope>NUCLEOTIDE SEQUENCE [LARGE SCALE GENOMIC DNA]</scope>
    <source>
        <strain evidence="10 11">SOSP1-9</strain>
    </source>
</reference>
<evidence type="ECO:0000256" key="2">
    <source>
        <dbReference type="ARBA" id="ARBA00022692"/>
    </source>
</evidence>
<evidence type="ECO:0000256" key="3">
    <source>
        <dbReference type="ARBA" id="ARBA00022741"/>
    </source>
</evidence>
<dbReference type="PROSITE" id="PS50893">
    <property type="entry name" value="ABC_TRANSPORTER_2"/>
    <property type="match status" value="1"/>
</dbReference>
<dbReference type="InterPro" id="IPR039421">
    <property type="entry name" value="Type_1_exporter"/>
</dbReference>
<dbReference type="InterPro" id="IPR027417">
    <property type="entry name" value="P-loop_NTPase"/>
</dbReference>
<name>A0ABQ3V985_9CHLR</name>
<dbReference type="SUPFAM" id="SSF52540">
    <property type="entry name" value="P-loop containing nucleoside triphosphate hydrolases"/>
    <property type="match status" value="1"/>
</dbReference>